<dbReference type="InterPro" id="IPR037401">
    <property type="entry name" value="SnoaL-like"/>
</dbReference>
<dbReference type="Proteomes" id="UP001494902">
    <property type="component" value="Unassembled WGS sequence"/>
</dbReference>
<dbReference type="EMBL" id="JBEDNQ010000001">
    <property type="protein sequence ID" value="MEQ3549519.1"/>
    <property type="molecule type" value="Genomic_DNA"/>
</dbReference>
<feature type="region of interest" description="Disordered" evidence="1">
    <location>
        <begin position="1"/>
        <end position="24"/>
    </location>
</feature>
<evidence type="ECO:0000313" key="4">
    <source>
        <dbReference type="Proteomes" id="UP001494902"/>
    </source>
</evidence>
<keyword evidence="4" id="KW-1185">Reference proteome</keyword>
<accession>A0ABV1K503</accession>
<reference evidence="3 4" key="1">
    <citation type="submission" date="2024-03" db="EMBL/GenBank/DDBJ databases">
        <title>Draft genome sequence of Pseudonocardia nematodicida JCM 31783.</title>
        <authorList>
            <person name="Butdee W."/>
            <person name="Duangmal K."/>
        </authorList>
    </citation>
    <scope>NUCLEOTIDE SEQUENCE [LARGE SCALE GENOMIC DNA]</scope>
    <source>
        <strain evidence="3 4">JCM 31783</strain>
    </source>
</reference>
<proteinExistence type="predicted"/>
<organism evidence="3 4">
    <name type="scientific">Pseudonocardia nematodicida</name>
    <dbReference type="NCBI Taxonomy" id="1206997"/>
    <lineage>
        <taxon>Bacteria</taxon>
        <taxon>Bacillati</taxon>
        <taxon>Actinomycetota</taxon>
        <taxon>Actinomycetes</taxon>
        <taxon>Pseudonocardiales</taxon>
        <taxon>Pseudonocardiaceae</taxon>
        <taxon>Pseudonocardia</taxon>
    </lineage>
</organism>
<dbReference type="CDD" id="cd00531">
    <property type="entry name" value="NTF2_like"/>
    <property type="match status" value="1"/>
</dbReference>
<dbReference type="Gene3D" id="3.10.450.50">
    <property type="match status" value="1"/>
</dbReference>
<protein>
    <submittedName>
        <fullName evidence="3">Nuclear transport factor 2 family protein</fullName>
    </submittedName>
</protein>
<dbReference type="Pfam" id="PF13577">
    <property type="entry name" value="SnoaL_4"/>
    <property type="match status" value="1"/>
</dbReference>
<evidence type="ECO:0000256" key="1">
    <source>
        <dbReference type="SAM" id="MobiDB-lite"/>
    </source>
</evidence>
<dbReference type="InterPro" id="IPR032710">
    <property type="entry name" value="NTF2-like_dom_sf"/>
</dbReference>
<dbReference type="RefSeq" id="WP_349296592.1">
    <property type="nucleotide sequence ID" value="NZ_JBEDNQ010000001.1"/>
</dbReference>
<evidence type="ECO:0000259" key="2">
    <source>
        <dbReference type="Pfam" id="PF13577"/>
    </source>
</evidence>
<name>A0ABV1K503_9PSEU</name>
<sequence>MTDAQPPVAPPSAAPPSTARPEDTEAARRLLHRYARAVDGRDEAMLASVLAPDAVLHRADGPRTGRAEVLSFYRSVFDGPTVWSAHLVTNVDADPVPDGLAVTALFQAVSRTATEGRVIYGEYRNLLGRDGDGLRIQEMTIEIQQIFPLEVSGA</sequence>
<gene>
    <name evidence="3" type="ORF">WIS52_03460</name>
</gene>
<dbReference type="SUPFAM" id="SSF54427">
    <property type="entry name" value="NTF2-like"/>
    <property type="match status" value="1"/>
</dbReference>
<feature type="domain" description="SnoaL-like" evidence="2">
    <location>
        <begin position="22"/>
        <end position="140"/>
    </location>
</feature>
<comment type="caution">
    <text evidence="3">The sequence shown here is derived from an EMBL/GenBank/DDBJ whole genome shotgun (WGS) entry which is preliminary data.</text>
</comment>
<evidence type="ECO:0000313" key="3">
    <source>
        <dbReference type="EMBL" id="MEQ3549519.1"/>
    </source>
</evidence>